<keyword evidence="3" id="KW-0804">Transcription</keyword>
<proteinExistence type="predicted"/>
<evidence type="ECO:0000313" key="6">
    <source>
        <dbReference type="EMBL" id="GEK79236.1"/>
    </source>
</evidence>
<evidence type="ECO:0000256" key="3">
    <source>
        <dbReference type="ARBA" id="ARBA00023163"/>
    </source>
</evidence>
<dbReference type="InterPro" id="IPR014757">
    <property type="entry name" value="Tscrpt_reg_IclR_C"/>
</dbReference>
<dbReference type="PROSITE" id="PS51077">
    <property type="entry name" value="HTH_ICLR"/>
    <property type="match status" value="1"/>
</dbReference>
<organism evidence="6 7">
    <name type="scientific">Agrococcus baldri</name>
    <dbReference type="NCBI Taxonomy" id="153730"/>
    <lineage>
        <taxon>Bacteria</taxon>
        <taxon>Bacillati</taxon>
        <taxon>Actinomycetota</taxon>
        <taxon>Actinomycetes</taxon>
        <taxon>Micrococcales</taxon>
        <taxon>Microbacteriaceae</taxon>
        <taxon>Agrococcus</taxon>
    </lineage>
</organism>
<keyword evidence="1" id="KW-0805">Transcription regulation</keyword>
<sequence length="258" mass="27891">MSQARGPVKSAERALAVIDLVAERGSATFAEVSAALEMPRSSAHGLLGTLVDAGWLELSERRYRLGLHVWQLGQQYDGHRLLLEAAKPQMDRLVQVTGETVQLARLDGIENVYIGISLSPNPMRMASTVGMRLHAHATGIGKALLSVLDEADARARLESVVLPQLTPRTVTDVPEIMRIVARARQLGFATDDEEFVAGCRCVAVPLTTVAETGIAAAMSITMPKSRTAEGWQHALYEPLREAARLIRGQMGLHGSLSP</sequence>
<dbReference type="SUPFAM" id="SSF55781">
    <property type="entry name" value="GAF domain-like"/>
    <property type="match status" value="1"/>
</dbReference>
<dbReference type="InterPro" id="IPR050707">
    <property type="entry name" value="HTH_MetabolicPath_Reg"/>
</dbReference>
<dbReference type="Gene3D" id="3.30.450.40">
    <property type="match status" value="1"/>
</dbReference>
<evidence type="ECO:0000256" key="2">
    <source>
        <dbReference type="ARBA" id="ARBA00023125"/>
    </source>
</evidence>
<dbReference type="Pfam" id="PF09339">
    <property type="entry name" value="HTH_IclR"/>
    <property type="match status" value="1"/>
</dbReference>
<dbReference type="RefSeq" id="WP_146792603.1">
    <property type="nucleotide sequence ID" value="NZ_BJUU01000002.1"/>
</dbReference>
<evidence type="ECO:0000259" key="5">
    <source>
        <dbReference type="PROSITE" id="PS51078"/>
    </source>
</evidence>
<dbReference type="PANTHER" id="PTHR30136:SF24">
    <property type="entry name" value="HTH-TYPE TRANSCRIPTIONAL REPRESSOR ALLR"/>
    <property type="match status" value="1"/>
</dbReference>
<dbReference type="AlphaFoldDB" id="A0AA87RAE3"/>
<dbReference type="GO" id="GO:0003700">
    <property type="term" value="F:DNA-binding transcription factor activity"/>
    <property type="evidence" value="ECO:0007669"/>
    <property type="project" value="TreeGrafter"/>
</dbReference>
<feature type="domain" description="HTH iclR-type" evidence="4">
    <location>
        <begin position="8"/>
        <end position="67"/>
    </location>
</feature>
<name>A0AA87RAE3_9MICO</name>
<comment type="caution">
    <text evidence="6">The sequence shown here is derived from an EMBL/GenBank/DDBJ whole genome shotgun (WGS) entry which is preliminary data.</text>
</comment>
<dbReference type="Pfam" id="PF01614">
    <property type="entry name" value="IclR_C"/>
    <property type="match status" value="1"/>
</dbReference>
<dbReference type="Proteomes" id="UP000321749">
    <property type="component" value="Unassembled WGS sequence"/>
</dbReference>
<dbReference type="InterPro" id="IPR005471">
    <property type="entry name" value="Tscrpt_reg_IclR_N"/>
</dbReference>
<accession>A0AA87RAE3</accession>
<keyword evidence="7" id="KW-1185">Reference proteome</keyword>
<dbReference type="InterPro" id="IPR036388">
    <property type="entry name" value="WH-like_DNA-bd_sf"/>
</dbReference>
<dbReference type="InterPro" id="IPR036390">
    <property type="entry name" value="WH_DNA-bd_sf"/>
</dbReference>
<protein>
    <submittedName>
        <fullName evidence="6">IclR family transcriptional regulator</fullName>
    </submittedName>
</protein>
<dbReference type="GO" id="GO:0003677">
    <property type="term" value="F:DNA binding"/>
    <property type="evidence" value="ECO:0007669"/>
    <property type="project" value="UniProtKB-KW"/>
</dbReference>
<reference evidence="6 7" key="1">
    <citation type="submission" date="2019-07" db="EMBL/GenBank/DDBJ databases">
        <title>Whole genome shotgun sequence of Agrococcus baldri NBRC 103055.</title>
        <authorList>
            <person name="Hosoyama A."/>
            <person name="Uohara A."/>
            <person name="Ohji S."/>
            <person name="Ichikawa N."/>
        </authorList>
    </citation>
    <scope>NUCLEOTIDE SEQUENCE [LARGE SCALE GENOMIC DNA]</scope>
    <source>
        <strain evidence="6 7">NBRC 103055</strain>
    </source>
</reference>
<dbReference type="InterPro" id="IPR029016">
    <property type="entry name" value="GAF-like_dom_sf"/>
</dbReference>
<evidence type="ECO:0000256" key="1">
    <source>
        <dbReference type="ARBA" id="ARBA00023015"/>
    </source>
</evidence>
<dbReference type="Gene3D" id="1.10.10.10">
    <property type="entry name" value="Winged helix-like DNA-binding domain superfamily/Winged helix DNA-binding domain"/>
    <property type="match status" value="1"/>
</dbReference>
<dbReference type="SUPFAM" id="SSF46785">
    <property type="entry name" value="Winged helix' DNA-binding domain"/>
    <property type="match status" value="1"/>
</dbReference>
<keyword evidence="2" id="KW-0238">DNA-binding</keyword>
<dbReference type="PANTHER" id="PTHR30136">
    <property type="entry name" value="HELIX-TURN-HELIX TRANSCRIPTIONAL REGULATOR, ICLR FAMILY"/>
    <property type="match status" value="1"/>
</dbReference>
<dbReference type="SMART" id="SM00346">
    <property type="entry name" value="HTH_ICLR"/>
    <property type="match status" value="1"/>
</dbReference>
<dbReference type="PROSITE" id="PS51078">
    <property type="entry name" value="ICLR_ED"/>
    <property type="match status" value="1"/>
</dbReference>
<dbReference type="GO" id="GO:0045892">
    <property type="term" value="P:negative regulation of DNA-templated transcription"/>
    <property type="evidence" value="ECO:0007669"/>
    <property type="project" value="TreeGrafter"/>
</dbReference>
<dbReference type="EMBL" id="BJUU01000002">
    <property type="protein sequence ID" value="GEK79236.1"/>
    <property type="molecule type" value="Genomic_DNA"/>
</dbReference>
<gene>
    <name evidence="6" type="ORF">ABA31_05870</name>
</gene>
<evidence type="ECO:0000259" key="4">
    <source>
        <dbReference type="PROSITE" id="PS51077"/>
    </source>
</evidence>
<evidence type="ECO:0000313" key="7">
    <source>
        <dbReference type="Proteomes" id="UP000321749"/>
    </source>
</evidence>
<feature type="domain" description="IclR-ED" evidence="5">
    <location>
        <begin position="68"/>
        <end position="252"/>
    </location>
</feature>